<accession>A0ABV3BQR5</accession>
<dbReference type="EMBL" id="JBEYXV010000011">
    <property type="protein sequence ID" value="MEU6823358.1"/>
    <property type="molecule type" value="Genomic_DNA"/>
</dbReference>
<dbReference type="SUPFAM" id="SSF52540">
    <property type="entry name" value="P-loop containing nucleoside triphosphate hydrolases"/>
    <property type="match status" value="1"/>
</dbReference>
<organism evidence="1 2">
    <name type="scientific">Streptomyces atriruber</name>
    <dbReference type="NCBI Taxonomy" id="545121"/>
    <lineage>
        <taxon>Bacteria</taxon>
        <taxon>Bacillati</taxon>
        <taxon>Actinomycetota</taxon>
        <taxon>Actinomycetes</taxon>
        <taxon>Kitasatosporales</taxon>
        <taxon>Streptomycetaceae</taxon>
        <taxon>Streptomyces</taxon>
    </lineage>
</organism>
<sequence>MNGAPQHGHNLLFLWSPPRSLSTAFLRMMIQRGDHLVVHEPFSSLVVQGYAVVEGEKISDQRELLDTLQDIATRRRVFVKETTEYRYEIVDAPEFPDIGCHTFLIRDPEAVIPSHYAMKPDITCAEIGFEHQFEIFRTVHEGIGACPAVFAAEQLATESEVVVRAYCERVGIDFMESALSWEPENRDEWSRTREWHADAARSKGFDYVPRVYQDRVENNAKLASYYDYQFPFYERMRSFLPG</sequence>
<dbReference type="Gene3D" id="3.40.50.300">
    <property type="entry name" value="P-loop containing nucleotide triphosphate hydrolases"/>
    <property type="match status" value="1"/>
</dbReference>
<dbReference type="Pfam" id="PF19798">
    <property type="entry name" value="Sulfotransfer_5"/>
    <property type="match status" value="1"/>
</dbReference>
<dbReference type="InterPro" id="IPR027417">
    <property type="entry name" value="P-loop_NTPase"/>
</dbReference>
<dbReference type="PANTHER" id="PTHR48312:SF1">
    <property type="entry name" value="SULFOTRANSFERASE"/>
    <property type="match status" value="1"/>
</dbReference>
<dbReference type="PANTHER" id="PTHR48312">
    <property type="match status" value="1"/>
</dbReference>
<protein>
    <submittedName>
        <fullName evidence="1">Sulfotransferase family protein</fullName>
    </submittedName>
</protein>
<comment type="caution">
    <text evidence="1">The sequence shown here is derived from an EMBL/GenBank/DDBJ whole genome shotgun (WGS) entry which is preliminary data.</text>
</comment>
<name>A0ABV3BQR5_9ACTN</name>
<dbReference type="RefSeq" id="WP_359351741.1">
    <property type="nucleotide sequence ID" value="NZ_JBEYXV010000011.1"/>
</dbReference>
<gene>
    <name evidence="1" type="ORF">ABZ921_22215</name>
</gene>
<evidence type="ECO:0000313" key="2">
    <source>
        <dbReference type="Proteomes" id="UP001551176"/>
    </source>
</evidence>
<dbReference type="Proteomes" id="UP001551176">
    <property type="component" value="Unassembled WGS sequence"/>
</dbReference>
<reference evidence="1 2" key="1">
    <citation type="submission" date="2024-06" db="EMBL/GenBank/DDBJ databases">
        <title>The Natural Products Discovery Center: Release of the First 8490 Sequenced Strains for Exploring Actinobacteria Biosynthetic Diversity.</title>
        <authorList>
            <person name="Kalkreuter E."/>
            <person name="Kautsar S.A."/>
            <person name="Yang D."/>
            <person name="Bader C.D."/>
            <person name="Teijaro C.N."/>
            <person name="Fluegel L."/>
            <person name="Davis C.M."/>
            <person name="Simpson J.R."/>
            <person name="Lauterbach L."/>
            <person name="Steele A.D."/>
            <person name="Gui C."/>
            <person name="Meng S."/>
            <person name="Li G."/>
            <person name="Viehrig K."/>
            <person name="Ye F."/>
            <person name="Su P."/>
            <person name="Kiefer A.F."/>
            <person name="Nichols A."/>
            <person name="Cepeda A.J."/>
            <person name="Yan W."/>
            <person name="Fan B."/>
            <person name="Jiang Y."/>
            <person name="Adhikari A."/>
            <person name="Zheng C.-J."/>
            <person name="Schuster L."/>
            <person name="Cowan T.M."/>
            <person name="Smanski M.J."/>
            <person name="Chevrette M.G."/>
            <person name="De Carvalho L.P.S."/>
            <person name="Shen B."/>
        </authorList>
    </citation>
    <scope>NUCLEOTIDE SEQUENCE [LARGE SCALE GENOMIC DNA]</scope>
    <source>
        <strain evidence="1 2">NPDC046838</strain>
    </source>
</reference>
<evidence type="ECO:0000313" key="1">
    <source>
        <dbReference type="EMBL" id="MEU6823358.1"/>
    </source>
</evidence>
<proteinExistence type="predicted"/>
<keyword evidence="2" id="KW-1185">Reference proteome</keyword>